<dbReference type="EMBL" id="JACHDY010000001">
    <property type="protein sequence ID" value="MBB5315485.1"/>
    <property type="molecule type" value="Genomic_DNA"/>
</dbReference>
<reference evidence="2" key="1">
    <citation type="submission" date="2020-08" db="EMBL/GenBank/DDBJ databases">
        <title>Genomic Encyclopedia of Type Strains, Phase IV (KMG-V): Genome sequencing to study the core and pangenomes of soil and plant-associated prokaryotes.</title>
        <authorList>
            <person name="Whitman W."/>
        </authorList>
    </citation>
    <scope>NUCLEOTIDE SEQUENCE [LARGE SCALE GENOMIC DNA]</scope>
    <source>
        <strain evidence="2">M8UP27</strain>
    </source>
</reference>
<protein>
    <recommendedName>
        <fullName evidence="4">VWA domain-containing protein</fullName>
    </recommendedName>
</protein>
<keyword evidence="1" id="KW-0732">Signal</keyword>
<feature type="signal peptide" evidence="1">
    <location>
        <begin position="1"/>
        <end position="23"/>
    </location>
</feature>
<proteinExistence type="predicted"/>
<gene>
    <name evidence="2" type="ORF">HDF09_000135</name>
</gene>
<evidence type="ECO:0000256" key="1">
    <source>
        <dbReference type="SAM" id="SignalP"/>
    </source>
</evidence>
<organism evidence="2 3">
    <name type="scientific">Tunturiibacter empetritectus</name>
    <dbReference type="NCBI Taxonomy" id="3069691"/>
    <lineage>
        <taxon>Bacteria</taxon>
        <taxon>Pseudomonadati</taxon>
        <taxon>Acidobacteriota</taxon>
        <taxon>Terriglobia</taxon>
        <taxon>Terriglobales</taxon>
        <taxon>Acidobacteriaceae</taxon>
        <taxon>Tunturiibacter</taxon>
    </lineage>
</organism>
<evidence type="ECO:0008006" key="4">
    <source>
        <dbReference type="Google" id="ProtNLM"/>
    </source>
</evidence>
<evidence type="ECO:0000313" key="2">
    <source>
        <dbReference type="EMBL" id="MBB5315485.1"/>
    </source>
</evidence>
<sequence>MTRSLLALTLLAATAATTTAAHAQESPATTQALVAFDSKAPVSPTAKDLTLKVDNRVTPLTNLAAIPPGGAQVALLIDDGLRTSVAREMNNLRAFITSLPAGTEVFVGYMANGTVFPGTGASGFTSNLAAAAQGLRIPSGIPGVSASPYFCLSEFVKNWPGQAENQVSPVQRGEGLVHKPRFVLMITNGVDPYNGSTSPLNQNSPYVDASVTDAQRAGVPVYSIYFSDAGFAGGRGSFSGQNYLTQIAEGTGGLSLYQSTGQNPVSMAPYLKQFQEAIARTYVATFPVDANKKLVSLRTSTDLPKTKLRAPTQVRPGTVVAN</sequence>
<evidence type="ECO:0000313" key="3">
    <source>
        <dbReference type="Proteomes" id="UP000568106"/>
    </source>
</evidence>
<feature type="chain" id="PRO_5030933479" description="VWA domain-containing protein" evidence="1">
    <location>
        <begin position="24"/>
        <end position="322"/>
    </location>
</feature>
<dbReference type="Proteomes" id="UP000568106">
    <property type="component" value="Unassembled WGS sequence"/>
</dbReference>
<dbReference type="AlphaFoldDB" id="A0A7W8IE34"/>
<comment type="caution">
    <text evidence="2">The sequence shown here is derived from an EMBL/GenBank/DDBJ whole genome shotgun (WGS) entry which is preliminary data.</text>
</comment>
<name>A0A7W8IE34_9BACT</name>
<accession>A0A7W8IE34</accession>
<keyword evidence="3" id="KW-1185">Reference proteome</keyword>